<dbReference type="KEGG" id="fcn:FN3523_0011"/>
<dbReference type="EMBL" id="CP002558">
    <property type="protein sequence ID" value="AEB27868.1"/>
    <property type="molecule type" value="Genomic_DNA"/>
</dbReference>
<dbReference type="PATRIC" id="fig|676032.3.peg.12"/>
<evidence type="ECO:0000313" key="1">
    <source>
        <dbReference type="EMBL" id="AEB27868.1"/>
    </source>
</evidence>
<dbReference type="RefSeq" id="WP_014547350.1">
    <property type="nucleotide sequence ID" value="NC_017449.1"/>
</dbReference>
<accession>F4BI74</accession>
<dbReference type="HOGENOM" id="CLU_2953777_0_0_6"/>
<name>F4BI74_9GAMM</name>
<sequence length="59" mass="6997">MREQNYNIDFKTKTIPITLRLNENELQQLKNTASQYGVGYSVIVKSLIYKFNRNLINFL</sequence>
<evidence type="ECO:0000313" key="2">
    <source>
        <dbReference type="Proteomes" id="UP000008303"/>
    </source>
</evidence>
<dbReference type="AlphaFoldDB" id="F4BI74"/>
<organism evidence="1 2">
    <name type="scientific">Francisella hispaniensis</name>
    <dbReference type="NCBI Taxonomy" id="622488"/>
    <lineage>
        <taxon>Bacteria</taxon>
        <taxon>Pseudomonadati</taxon>
        <taxon>Pseudomonadota</taxon>
        <taxon>Gammaproteobacteria</taxon>
        <taxon>Thiotrichales</taxon>
        <taxon>Francisellaceae</taxon>
        <taxon>Francisella</taxon>
    </lineage>
</organism>
<proteinExistence type="predicted"/>
<protein>
    <submittedName>
        <fullName evidence="1">Uncharacterized protein</fullName>
    </submittedName>
</protein>
<dbReference type="Proteomes" id="UP000008303">
    <property type="component" value="Chromosome"/>
</dbReference>
<gene>
    <name evidence="1" type="ordered locus">FN3523_0011</name>
</gene>
<reference evidence="2" key="1">
    <citation type="journal article" date="2011" name="Appl. Environ. Microbiol.">
        <title>Common ancestry and novel genetic traits of Francisella novicida-like isolates from North America and Australia as revealed by comparative genomic analyses.</title>
        <authorList>
            <person name="Siddaramappa S."/>
            <person name="Challacombe J.F."/>
            <person name="Petersen J.M."/>
            <person name="Pillai S."/>
            <person name="Hogg G."/>
            <person name="Kuske C.R."/>
        </authorList>
    </citation>
    <scope>NUCLEOTIDE SEQUENCE [LARGE SCALE GENOMIC DNA]</scope>
    <source>
        <strain evidence="2">3523</strain>
    </source>
</reference>